<accession>L0DSN5</accession>
<dbReference type="Proteomes" id="UP000010809">
    <property type="component" value="Chromosome"/>
</dbReference>
<gene>
    <name evidence="1" type="ordered locus">TVNIR_0284</name>
</gene>
<dbReference type="PATRIC" id="fig|1255043.3.peg.284"/>
<dbReference type="AlphaFoldDB" id="L0DSN5"/>
<proteinExistence type="predicted"/>
<protein>
    <submittedName>
        <fullName evidence="1">Uncharacterized protein</fullName>
    </submittedName>
</protein>
<dbReference type="HOGENOM" id="CLU_3297899_0_0_6"/>
<dbReference type="KEGG" id="tni:TVNIR_0284"/>
<sequence length="40" mass="4303">MKAAMARVRKNAAPVSSSAEVLWRYNDEEAGKIRIAAGLA</sequence>
<name>L0DSN5_THIND</name>
<dbReference type="EMBL" id="CP003989">
    <property type="protein sequence ID" value="AGA31995.1"/>
    <property type="molecule type" value="Genomic_DNA"/>
</dbReference>
<organism evidence="1 2">
    <name type="scientific">Thioalkalivibrio nitratireducens (strain DSM 14787 / UNIQEM 213 / ALEN2)</name>
    <dbReference type="NCBI Taxonomy" id="1255043"/>
    <lineage>
        <taxon>Bacteria</taxon>
        <taxon>Pseudomonadati</taxon>
        <taxon>Pseudomonadota</taxon>
        <taxon>Gammaproteobacteria</taxon>
        <taxon>Chromatiales</taxon>
        <taxon>Ectothiorhodospiraceae</taxon>
        <taxon>Thioalkalivibrio</taxon>
    </lineage>
</organism>
<evidence type="ECO:0000313" key="1">
    <source>
        <dbReference type="EMBL" id="AGA31995.1"/>
    </source>
</evidence>
<keyword evidence="2" id="KW-1185">Reference proteome</keyword>
<reference evidence="1" key="1">
    <citation type="submission" date="2015-12" db="EMBL/GenBank/DDBJ databases">
        <authorList>
            <person name="Tikhonova T.V."/>
            <person name="Pavlov A.R."/>
            <person name="Beletsky A.V."/>
            <person name="Mardanov A.V."/>
            <person name="Sorokin D.Y."/>
            <person name="Ravin N.V."/>
            <person name="Popov V.O."/>
        </authorList>
    </citation>
    <scope>NUCLEOTIDE SEQUENCE</scope>
    <source>
        <strain evidence="1">DSM 14787</strain>
    </source>
</reference>
<evidence type="ECO:0000313" key="2">
    <source>
        <dbReference type="Proteomes" id="UP000010809"/>
    </source>
</evidence>